<comment type="caution">
    <text evidence="5">The sequence shown here is derived from an EMBL/GenBank/DDBJ whole genome shotgun (WGS) entry which is preliminary data.</text>
</comment>
<dbReference type="Proteomes" id="UP000315235">
    <property type="component" value="Unassembled WGS sequence"/>
</dbReference>
<gene>
    <name evidence="5" type="ORF">FM069_00905</name>
</gene>
<keyword evidence="3 4" id="KW-0732">Signal</keyword>
<dbReference type="PANTHER" id="PTHR34596">
    <property type="entry name" value="CHITOPORIN"/>
    <property type="match status" value="1"/>
</dbReference>
<dbReference type="GO" id="GO:0016020">
    <property type="term" value="C:membrane"/>
    <property type="evidence" value="ECO:0007669"/>
    <property type="project" value="InterPro"/>
</dbReference>
<evidence type="ECO:0000313" key="6">
    <source>
        <dbReference type="Proteomes" id="UP000315235"/>
    </source>
</evidence>
<keyword evidence="6" id="KW-1185">Reference proteome</keyword>
<feature type="signal peptide" evidence="4">
    <location>
        <begin position="1"/>
        <end position="17"/>
    </location>
</feature>
<reference evidence="5 6" key="1">
    <citation type="submission" date="2019-07" db="EMBL/GenBank/DDBJ databases">
        <title>Pseudomonas mangiferae sp. nov., isolated from bark of mango tree in Thailand.</title>
        <authorList>
            <person name="Srisuk N."/>
            <person name="Anurat P."/>
        </authorList>
    </citation>
    <scope>NUCLEOTIDE SEQUENCE [LARGE SCALE GENOMIC DNA]</scope>
    <source>
        <strain evidence="5 6">DMKU_BBB3-04</strain>
    </source>
</reference>
<dbReference type="EMBL" id="VJOY01000001">
    <property type="protein sequence ID" value="TRX76614.1"/>
    <property type="molecule type" value="Genomic_DNA"/>
</dbReference>
<dbReference type="Gene3D" id="2.40.160.10">
    <property type="entry name" value="Porin"/>
    <property type="match status" value="1"/>
</dbReference>
<comment type="similarity">
    <text evidence="1">Belongs to the outer membrane porin (Opr) (TC 1.B.25) family.</text>
</comment>
<dbReference type="RefSeq" id="WP_143486245.1">
    <property type="nucleotide sequence ID" value="NZ_VJOY01000001.1"/>
</dbReference>
<evidence type="ECO:0000256" key="4">
    <source>
        <dbReference type="SAM" id="SignalP"/>
    </source>
</evidence>
<evidence type="ECO:0000256" key="3">
    <source>
        <dbReference type="ARBA" id="ARBA00022729"/>
    </source>
</evidence>
<accession>A0A553H4J4</accession>
<protein>
    <submittedName>
        <fullName evidence="5">OprD family porin</fullName>
    </submittedName>
</protein>
<evidence type="ECO:0000313" key="5">
    <source>
        <dbReference type="EMBL" id="TRX76614.1"/>
    </source>
</evidence>
<keyword evidence="2" id="KW-0813">Transport</keyword>
<dbReference type="InterPro" id="IPR005318">
    <property type="entry name" value="OM_porin_bac"/>
</dbReference>
<feature type="chain" id="PRO_5021956055" evidence="4">
    <location>
        <begin position="18"/>
        <end position="450"/>
    </location>
</feature>
<evidence type="ECO:0000256" key="1">
    <source>
        <dbReference type="ARBA" id="ARBA00009075"/>
    </source>
</evidence>
<proteinExistence type="inferred from homology"/>
<dbReference type="AlphaFoldDB" id="A0A553H4J4"/>
<evidence type="ECO:0000256" key="2">
    <source>
        <dbReference type="ARBA" id="ARBA00022448"/>
    </source>
</evidence>
<dbReference type="Pfam" id="PF03573">
    <property type="entry name" value="OprD"/>
    <property type="match status" value="1"/>
</dbReference>
<dbReference type="GO" id="GO:0015288">
    <property type="term" value="F:porin activity"/>
    <property type="evidence" value="ECO:0007669"/>
    <property type="project" value="TreeGrafter"/>
</dbReference>
<organism evidence="5 6">
    <name type="scientific">Pseudomonas mangiferae</name>
    <dbReference type="NCBI Taxonomy" id="2593654"/>
    <lineage>
        <taxon>Bacteria</taxon>
        <taxon>Pseudomonadati</taxon>
        <taxon>Pseudomonadota</taxon>
        <taxon>Gammaproteobacteria</taxon>
        <taxon>Pseudomonadales</taxon>
        <taxon>Pseudomonadaceae</taxon>
        <taxon>Pseudomonas</taxon>
    </lineage>
</organism>
<dbReference type="PANTHER" id="PTHR34596:SF2">
    <property type="entry name" value="CHITOPORIN"/>
    <property type="match status" value="1"/>
</dbReference>
<name>A0A553H4J4_9PSED</name>
<dbReference type="InterPro" id="IPR023614">
    <property type="entry name" value="Porin_dom_sf"/>
</dbReference>
<sequence>MKLNKALLCLLAPLAYADVAVSGQDEANGFLEDSHLSLLNRNFYFRRDYEHGGVSGLGRNAVKPVDRRSDYSEEWAQGLMIDYTSGYTQGTVGVGVDAYSFTGIKLDSGGGRTGLRLMPLDSDGHPEDSFSKTGGSVKLRISDTVLKYGNLFPAVPVFWVNQVRLFPSSATGFMLASDEVKKLHLDAGHFTAKGSVDSSNNDDDLALDYGLPIAIRSVSYLGGIYRPNERLSLSLYGSELKDVWHQYYGNANYTLPLGDKQSFTLDANVYHTRDTGKQLASTIDNTTWSLLATYKLGGHAFSAGYQRVDSDEPMDWIGFGTMGGGVALANAVQYATFTEANERSWQLRYELNMAAYGVPGLTFMTRYLRGDHIDNADSRNTYYTSRYRYPEGSDPRHWERDIEARYVVQSGKAKDLSFRLRNAVHRASTGYRYADINEVRLIIDYPINVF</sequence>
<dbReference type="OrthoDB" id="6759120at2"/>